<comment type="caution">
    <text evidence="2">The sequence shown here is derived from an EMBL/GenBank/DDBJ whole genome shotgun (WGS) entry which is preliminary data.</text>
</comment>
<feature type="region of interest" description="Disordered" evidence="1">
    <location>
        <begin position="1"/>
        <end position="31"/>
    </location>
</feature>
<dbReference type="EMBL" id="PGOL01000195">
    <property type="protein sequence ID" value="PKI74758.1"/>
    <property type="molecule type" value="Genomic_DNA"/>
</dbReference>
<feature type="compositionally biased region" description="Low complexity" evidence="1">
    <location>
        <begin position="62"/>
        <end position="74"/>
    </location>
</feature>
<protein>
    <submittedName>
        <fullName evidence="2">Uncharacterized protein</fullName>
    </submittedName>
</protein>
<evidence type="ECO:0000313" key="3">
    <source>
        <dbReference type="Proteomes" id="UP000233551"/>
    </source>
</evidence>
<name>A0A2I0L256_PUNGR</name>
<evidence type="ECO:0000313" key="2">
    <source>
        <dbReference type="EMBL" id="PKI74758.1"/>
    </source>
</evidence>
<dbReference type="Proteomes" id="UP000233551">
    <property type="component" value="Unassembled WGS sequence"/>
</dbReference>
<accession>A0A2I0L256</accession>
<sequence length="147" mass="16484">MPIRPISIGHNYSPSRIDVKSRKYPSQPPSPVLRHCHSAARPFVVAAPPPLHRRRTISRPQRTSARATARISTTNLRTNLDHEPTTEPHKPEVSTNPSSGGLGFVERETLSLYEPKLSSLDSLRSWARDPWARFASPTQTHRGAREP</sequence>
<feature type="region of interest" description="Disordered" evidence="1">
    <location>
        <begin position="48"/>
        <end position="102"/>
    </location>
</feature>
<proteinExistence type="predicted"/>
<feature type="compositionally biased region" description="Basic and acidic residues" evidence="1">
    <location>
        <begin position="79"/>
        <end position="92"/>
    </location>
</feature>
<evidence type="ECO:0000256" key="1">
    <source>
        <dbReference type="SAM" id="MobiDB-lite"/>
    </source>
</evidence>
<keyword evidence="3" id="KW-1185">Reference proteome</keyword>
<gene>
    <name evidence="2" type="ORF">CRG98_004867</name>
</gene>
<organism evidence="2 3">
    <name type="scientific">Punica granatum</name>
    <name type="common">Pomegranate</name>
    <dbReference type="NCBI Taxonomy" id="22663"/>
    <lineage>
        <taxon>Eukaryota</taxon>
        <taxon>Viridiplantae</taxon>
        <taxon>Streptophyta</taxon>
        <taxon>Embryophyta</taxon>
        <taxon>Tracheophyta</taxon>
        <taxon>Spermatophyta</taxon>
        <taxon>Magnoliopsida</taxon>
        <taxon>eudicotyledons</taxon>
        <taxon>Gunneridae</taxon>
        <taxon>Pentapetalae</taxon>
        <taxon>rosids</taxon>
        <taxon>malvids</taxon>
        <taxon>Myrtales</taxon>
        <taxon>Lythraceae</taxon>
        <taxon>Punica</taxon>
    </lineage>
</organism>
<reference evidence="2 3" key="1">
    <citation type="submission" date="2017-11" db="EMBL/GenBank/DDBJ databases">
        <title>De-novo sequencing of pomegranate (Punica granatum L.) genome.</title>
        <authorList>
            <person name="Akparov Z."/>
            <person name="Amiraslanov A."/>
            <person name="Hajiyeva S."/>
            <person name="Abbasov M."/>
            <person name="Kaur K."/>
            <person name="Hamwieh A."/>
            <person name="Solovyev V."/>
            <person name="Salamov A."/>
            <person name="Braich B."/>
            <person name="Kosarev P."/>
            <person name="Mahmoud A."/>
            <person name="Hajiyev E."/>
            <person name="Babayeva S."/>
            <person name="Izzatullayeva V."/>
            <person name="Mammadov A."/>
            <person name="Mammadov A."/>
            <person name="Sharifova S."/>
            <person name="Ojaghi J."/>
            <person name="Eynullazada K."/>
            <person name="Bayramov B."/>
            <person name="Abdulazimova A."/>
            <person name="Shahmuradov I."/>
        </authorList>
    </citation>
    <scope>NUCLEOTIDE SEQUENCE [LARGE SCALE GENOMIC DNA]</scope>
    <source>
        <strain evidence="3">cv. AG2017</strain>
        <tissue evidence="2">Leaf</tissue>
    </source>
</reference>
<dbReference type="AlphaFoldDB" id="A0A2I0L256"/>